<dbReference type="PANTHER" id="PTHR30183:SF2">
    <property type="entry name" value="IRON UTILIZATION PROTEIN"/>
    <property type="match status" value="1"/>
</dbReference>
<evidence type="ECO:0000256" key="2">
    <source>
        <dbReference type="ARBA" id="ARBA00022448"/>
    </source>
</evidence>
<feature type="transmembrane region" description="Helical" evidence="7">
    <location>
        <begin position="163"/>
        <end position="182"/>
    </location>
</feature>
<feature type="transmembrane region" description="Helical" evidence="7">
    <location>
        <begin position="263"/>
        <end position="282"/>
    </location>
</feature>
<dbReference type="OrthoDB" id="9774448at2"/>
<keyword evidence="6 7" id="KW-0472">Membrane</keyword>
<keyword evidence="3" id="KW-1003">Cell membrane</keyword>
<dbReference type="Pfam" id="PF00528">
    <property type="entry name" value="BPD_transp_1"/>
    <property type="match status" value="1"/>
</dbReference>
<evidence type="ECO:0000256" key="1">
    <source>
        <dbReference type="ARBA" id="ARBA00004651"/>
    </source>
</evidence>
<evidence type="ECO:0000313" key="9">
    <source>
        <dbReference type="EMBL" id="MXP39806.1"/>
    </source>
</evidence>
<name>A0A6I4UN46_9SPHN</name>
<feature type="transmembrane region" description="Helical" evidence="7">
    <location>
        <begin position="542"/>
        <end position="560"/>
    </location>
</feature>
<comment type="caution">
    <text evidence="9">The sequence shown here is derived from an EMBL/GenBank/DDBJ whole genome shotgun (WGS) entry which is preliminary data.</text>
</comment>
<feature type="domain" description="ABC transmembrane type-1" evidence="8">
    <location>
        <begin position="75"/>
        <end position="279"/>
    </location>
</feature>
<feature type="transmembrane region" description="Helical" evidence="7">
    <location>
        <begin position="113"/>
        <end position="131"/>
    </location>
</feature>
<dbReference type="AlphaFoldDB" id="A0A6I4UN46"/>
<proteinExistence type="inferred from homology"/>
<dbReference type="GO" id="GO:0005886">
    <property type="term" value="C:plasma membrane"/>
    <property type="evidence" value="ECO:0007669"/>
    <property type="project" value="UniProtKB-SubCell"/>
</dbReference>
<dbReference type="SUPFAM" id="SSF161098">
    <property type="entry name" value="MetI-like"/>
    <property type="match status" value="2"/>
</dbReference>
<feature type="transmembrane region" description="Helical" evidence="7">
    <location>
        <begin position="390"/>
        <end position="416"/>
    </location>
</feature>
<evidence type="ECO:0000256" key="6">
    <source>
        <dbReference type="ARBA" id="ARBA00023136"/>
    </source>
</evidence>
<feature type="transmembrane region" description="Helical" evidence="7">
    <location>
        <begin position="74"/>
        <end position="101"/>
    </location>
</feature>
<keyword evidence="5 7" id="KW-1133">Transmembrane helix</keyword>
<dbReference type="CDD" id="cd06261">
    <property type="entry name" value="TM_PBP2"/>
    <property type="match status" value="2"/>
</dbReference>
<evidence type="ECO:0000256" key="5">
    <source>
        <dbReference type="ARBA" id="ARBA00022989"/>
    </source>
</evidence>
<dbReference type="InterPro" id="IPR035906">
    <property type="entry name" value="MetI-like_sf"/>
</dbReference>
<feature type="transmembrane region" description="Helical" evidence="7">
    <location>
        <begin position="314"/>
        <end position="338"/>
    </location>
</feature>
<evidence type="ECO:0000256" key="4">
    <source>
        <dbReference type="ARBA" id="ARBA00022692"/>
    </source>
</evidence>
<feature type="domain" description="ABC transmembrane type-1" evidence="8">
    <location>
        <begin position="354"/>
        <end position="560"/>
    </location>
</feature>
<dbReference type="EMBL" id="WTYB01000004">
    <property type="protein sequence ID" value="MXP39806.1"/>
    <property type="molecule type" value="Genomic_DNA"/>
</dbReference>
<feature type="transmembrane region" description="Helical" evidence="7">
    <location>
        <begin position="31"/>
        <end position="54"/>
    </location>
</feature>
<feature type="transmembrane region" description="Helical" evidence="7">
    <location>
        <begin position="358"/>
        <end position="378"/>
    </location>
</feature>
<keyword evidence="2 7" id="KW-0813">Transport</keyword>
<feature type="transmembrane region" description="Helical" evidence="7">
    <location>
        <begin position="219"/>
        <end position="243"/>
    </location>
</feature>
<dbReference type="FunFam" id="1.10.3720.10:FF:000088">
    <property type="entry name" value="Iron(III) ABC transporter, permease protein"/>
    <property type="match status" value="1"/>
</dbReference>
<reference evidence="9 10" key="1">
    <citation type="submission" date="2019-12" db="EMBL/GenBank/DDBJ databases">
        <title>Genomic-based taxomic classification of the family Erythrobacteraceae.</title>
        <authorList>
            <person name="Xu L."/>
        </authorList>
    </citation>
    <scope>NUCLEOTIDE SEQUENCE [LARGE SCALE GENOMIC DNA]</scope>
    <source>
        <strain evidence="9 10">JCM 10282</strain>
    </source>
</reference>
<accession>A0A6I4UN46</accession>
<gene>
    <name evidence="9" type="ORF">GRI59_14445</name>
</gene>
<dbReference type="Gene3D" id="1.10.3720.10">
    <property type="entry name" value="MetI-like"/>
    <property type="match status" value="2"/>
</dbReference>
<feature type="transmembrane region" description="Helical" evidence="7">
    <location>
        <begin position="428"/>
        <end position="447"/>
    </location>
</feature>
<dbReference type="InterPro" id="IPR000515">
    <property type="entry name" value="MetI-like"/>
</dbReference>
<organism evidence="9 10">
    <name type="scientific">Erythrobacter ramosus</name>
    <dbReference type="NCBI Taxonomy" id="35811"/>
    <lineage>
        <taxon>Bacteria</taxon>
        <taxon>Pseudomonadati</taxon>
        <taxon>Pseudomonadota</taxon>
        <taxon>Alphaproteobacteria</taxon>
        <taxon>Sphingomonadales</taxon>
        <taxon>Erythrobacteraceae</taxon>
        <taxon>Erythrobacter/Porphyrobacter group</taxon>
        <taxon>Erythrobacter</taxon>
    </lineage>
</organism>
<evidence type="ECO:0000313" key="10">
    <source>
        <dbReference type="Proteomes" id="UP000430021"/>
    </source>
</evidence>
<dbReference type="PROSITE" id="PS50928">
    <property type="entry name" value="ABC_TM1"/>
    <property type="match status" value="2"/>
</dbReference>
<evidence type="ECO:0000256" key="7">
    <source>
        <dbReference type="RuleBase" id="RU363032"/>
    </source>
</evidence>
<feature type="transmembrane region" description="Helical" evidence="7">
    <location>
        <begin position="484"/>
        <end position="506"/>
    </location>
</feature>
<keyword evidence="4 7" id="KW-0812">Transmembrane</keyword>
<comment type="similarity">
    <text evidence="7">Belongs to the binding-protein-dependent transport system permease family.</text>
</comment>
<comment type="subcellular location">
    <subcellularLocation>
        <location evidence="1 7">Cell membrane</location>
        <topology evidence="1 7">Multi-pass membrane protein</topology>
    </subcellularLocation>
</comment>
<sequence>MADPALTARGFWGKLPVSRLRQIAGHGASGGGWSVTALVIAALAGLPIAAIAWASLAGGGEAIADLAATVLPTYVANTALLMLVAGGIAAVVGTGCAWLVAATRFPARRVLSWALVLPLALPAYLAAYIYADLLDFAGPLQSALRASMGWVADDYAFPDIRSLGGGAFVLGFVLYPYVYLLARTAFATQSITQFRAARSLGAAPARAFWRVAMPAARPAIAGGLALVLMEVLADFGVAEYFAIPTFSTGIFRSWLAMGDKAAALKLAAIMLVFVIALVAWEAQSRRGRSDSRDGLAARRDEEPLVALTPLGKGLAFLACAAPVLLGFVLPAGYLATLALTPIAQGAAGDLPTYIRGSLWLGLAAASLCLVAALMLAFARARSASRITASAIRLATLGYALPGALLAVGLLAPLGAFDQSLTRFARDSFGWSGGLLLTGTSALLIYALSVRFMTVAYNSVSGGLARIPPGLDAAARSLGASPSRVLARIYAPLLAPSLAGAAALVFIDTLRELPATLILRPFNLETLATRTYRLASDERLVEAAIPALILLAAGLLPVLVLNRLGKR</sequence>
<protein>
    <submittedName>
        <fullName evidence="9">ABC transporter permease subunit</fullName>
    </submittedName>
</protein>
<dbReference type="PANTHER" id="PTHR30183">
    <property type="entry name" value="MOLYBDENUM TRANSPORT SYSTEM PERMEASE PROTEIN MODB"/>
    <property type="match status" value="1"/>
</dbReference>
<dbReference type="GO" id="GO:0055085">
    <property type="term" value="P:transmembrane transport"/>
    <property type="evidence" value="ECO:0007669"/>
    <property type="project" value="InterPro"/>
</dbReference>
<dbReference type="Proteomes" id="UP000430021">
    <property type="component" value="Unassembled WGS sequence"/>
</dbReference>
<evidence type="ECO:0000259" key="8">
    <source>
        <dbReference type="PROSITE" id="PS50928"/>
    </source>
</evidence>
<evidence type="ECO:0000256" key="3">
    <source>
        <dbReference type="ARBA" id="ARBA00022475"/>
    </source>
</evidence>